<evidence type="ECO:0000256" key="2">
    <source>
        <dbReference type="ARBA" id="ARBA00023239"/>
    </source>
</evidence>
<keyword evidence="2 3" id="KW-0456">Lyase</keyword>
<protein>
    <recommendedName>
        <fullName evidence="1">3-dehydroquinate dehydratase</fullName>
        <ecNumber evidence="1">4.2.1.10</ecNumber>
    </recommendedName>
</protein>
<evidence type="ECO:0000256" key="1">
    <source>
        <dbReference type="ARBA" id="ARBA00012060"/>
    </source>
</evidence>
<dbReference type="PROSITE" id="PS01029">
    <property type="entry name" value="DEHYDROQUINASE_II"/>
    <property type="match status" value="1"/>
</dbReference>
<dbReference type="HAMAP" id="MF_00169">
    <property type="entry name" value="AroQ"/>
    <property type="match status" value="1"/>
</dbReference>
<evidence type="ECO:0000313" key="3">
    <source>
        <dbReference type="EMBL" id="SUS08495.1"/>
    </source>
</evidence>
<dbReference type="InterPro" id="IPR036441">
    <property type="entry name" value="DHquinase_II_sf"/>
</dbReference>
<dbReference type="SUPFAM" id="SSF52304">
    <property type="entry name" value="Type II 3-dehydroquinate dehydratase"/>
    <property type="match status" value="1"/>
</dbReference>
<dbReference type="NCBIfam" id="NF003805">
    <property type="entry name" value="PRK05395.1-2"/>
    <property type="match status" value="1"/>
</dbReference>
<dbReference type="PANTHER" id="PTHR21272">
    <property type="entry name" value="CATABOLIC 3-DEHYDROQUINASE"/>
    <property type="match status" value="1"/>
</dbReference>
<gene>
    <name evidence="3" type="primary">aroQ</name>
    <name evidence="3" type="ORF">DF3PB_70042</name>
</gene>
<reference evidence="3" key="1">
    <citation type="submission" date="2018-07" db="EMBL/GenBank/DDBJ databases">
        <authorList>
            <person name="Quirk P.G."/>
            <person name="Krulwich T.A."/>
        </authorList>
    </citation>
    <scope>NUCLEOTIDE SEQUENCE</scope>
</reference>
<name>A0A380TJ75_9ZZZZ</name>
<dbReference type="PIRSF" id="PIRSF001399">
    <property type="entry name" value="DHquinase_II"/>
    <property type="match status" value="1"/>
</dbReference>
<dbReference type="AlphaFoldDB" id="A0A380TJ75"/>
<dbReference type="PANTHER" id="PTHR21272:SF3">
    <property type="entry name" value="CATABOLIC 3-DEHYDROQUINASE"/>
    <property type="match status" value="1"/>
</dbReference>
<dbReference type="EC" id="4.2.1.10" evidence="1"/>
<dbReference type="GO" id="GO:0003855">
    <property type="term" value="F:3-dehydroquinate dehydratase activity"/>
    <property type="evidence" value="ECO:0007669"/>
    <property type="project" value="UniProtKB-EC"/>
</dbReference>
<proteinExistence type="inferred from homology"/>
<dbReference type="Pfam" id="PF01220">
    <property type="entry name" value="DHquinase_II"/>
    <property type="match status" value="1"/>
</dbReference>
<dbReference type="CDD" id="cd00466">
    <property type="entry name" value="DHQase_II"/>
    <property type="match status" value="1"/>
</dbReference>
<organism evidence="3">
    <name type="scientific">metagenome</name>
    <dbReference type="NCBI Taxonomy" id="256318"/>
    <lineage>
        <taxon>unclassified sequences</taxon>
        <taxon>metagenomes</taxon>
    </lineage>
</organism>
<dbReference type="GO" id="GO:0019631">
    <property type="term" value="P:quinate catabolic process"/>
    <property type="evidence" value="ECO:0007669"/>
    <property type="project" value="TreeGrafter"/>
</dbReference>
<dbReference type="NCBIfam" id="TIGR01088">
    <property type="entry name" value="aroQ"/>
    <property type="match status" value="1"/>
</dbReference>
<dbReference type="EMBL" id="UIDG01000623">
    <property type="protein sequence ID" value="SUS08495.1"/>
    <property type="molecule type" value="Genomic_DNA"/>
</dbReference>
<dbReference type="NCBIfam" id="NF003806">
    <property type="entry name" value="PRK05395.1-3"/>
    <property type="match status" value="1"/>
</dbReference>
<accession>A0A380TJ75</accession>
<dbReference type="InterPro" id="IPR001874">
    <property type="entry name" value="DHquinase_II"/>
</dbReference>
<sequence>MRVVTVRVKSGRAMHPSVLILNGPNLNLLGMREPHVYGATTLADIEARCIVRGKALGLHVDFRQTNAESQLIDWLQEAGRGFAAVILNAAAYTHTSIALHDTVRALTVPVFEVHLSNVYAREPFRHHSFISPVARGVIAGFGALGYELALEAAASVLAEAGAPPSSHPQ</sequence>
<dbReference type="Gene3D" id="3.40.50.9100">
    <property type="entry name" value="Dehydroquinase, class II"/>
    <property type="match status" value="1"/>
</dbReference>
<dbReference type="InterPro" id="IPR018509">
    <property type="entry name" value="DHquinase_II_CS"/>
</dbReference>
<dbReference type="NCBIfam" id="NF003807">
    <property type="entry name" value="PRK05395.1-4"/>
    <property type="match status" value="1"/>
</dbReference>